<dbReference type="AlphaFoldDB" id="A0A549YL23"/>
<dbReference type="InterPro" id="IPR050903">
    <property type="entry name" value="Bact_Chemotaxis_MeTrfase"/>
</dbReference>
<dbReference type="Pfam" id="PF03705">
    <property type="entry name" value="CheR_N"/>
    <property type="match status" value="1"/>
</dbReference>
<dbReference type="Gene3D" id="3.40.50.150">
    <property type="entry name" value="Vaccinia Virus protein VP39"/>
    <property type="match status" value="1"/>
</dbReference>
<gene>
    <name evidence="5" type="ORF">FH966_13180</name>
</gene>
<keyword evidence="2 5" id="KW-0808">Transferase</keyword>
<evidence type="ECO:0000313" key="6">
    <source>
        <dbReference type="Proteomes" id="UP000319280"/>
    </source>
</evidence>
<dbReference type="RefSeq" id="WP_142791533.1">
    <property type="nucleotide sequence ID" value="NZ_VJMZ01000001.1"/>
</dbReference>
<dbReference type="SMART" id="SM00138">
    <property type="entry name" value="MeTrc"/>
    <property type="match status" value="1"/>
</dbReference>
<evidence type="ECO:0000256" key="3">
    <source>
        <dbReference type="ARBA" id="ARBA00022691"/>
    </source>
</evidence>
<sequence>MTDDYTEFINNVKNRLSIDLTMYKQTQMKRRLISLRDKRGYSTFRQYFFAMNRDNLLLNEFLDHMTINVSEFFRNPDRWEVLKTSILPRLGAASNKLKIWSAACSTGEEPYSTAIMLKEFFPNYDFHILATDIDRSALEKARQGVYTERSVKGIPDKLIYKYFKQDENLYSVDQSVKQHVVFKKHDLLADTYPSNIDLIICRNVLIYFTDDAKAAIYTKFSHSLNQHGVIFIGSTEQIFKPDNYGLRLLDTFFYQRIT</sequence>
<dbReference type="PRINTS" id="PR00996">
    <property type="entry name" value="CHERMTFRASE"/>
</dbReference>
<dbReference type="InterPro" id="IPR022641">
    <property type="entry name" value="CheR_N"/>
</dbReference>
<accession>A0A549YL23</accession>
<evidence type="ECO:0000313" key="5">
    <source>
        <dbReference type="EMBL" id="TRM12573.1"/>
    </source>
</evidence>
<evidence type="ECO:0000259" key="4">
    <source>
        <dbReference type="PROSITE" id="PS50123"/>
    </source>
</evidence>
<dbReference type="InterPro" id="IPR022642">
    <property type="entry name" value="CheR_C"/>
</dbReference>
<dbReference type="GO" id="GO:0008757">
    <property type="term" value="F:S-adenosylmethionine-dependent methyltransferase activity"/>
    <property type="evidence" value="ECO:0007669"/>
    <property type="project" value="InterPro"/>
</dbReference>
<protein>
    <submittedName>
        <fullName evidence="5">Protein-glutamate O-methyltransferase CheR</fullName>
    </submittedName>
</protein>
<evidence type="ECO:0000256" key="2">
    <source>
        <dbReference type="ARBA" id="ARBA00022679"/>
    </source>
</evidence>
<dbReference type="InterPro" id="IPR029063">
    <property type="entry name" value="SAM-dependent_MTases_sf"/>
</dbReference>
<dbReference type="PANTHER" id="PTHR24422:SF19">
    <property type="entry name" value="CHEMOTAXIS PROTEIN METHYLTRANSFERASE"/>
    <property type="match status" value="1"/>
</dbReference>
<dbReference type="Proteomes" id="UP000319280">
    <property type="component" value="Unassembled WGS sequence"/>
</dbReference>
<keyword evidence="1 5" id="KW-0489">Methyltransferase</keyword>
<dbReference type="GO" id="GO:0032259">
    <property type="term" value="P:methylation"/>
    <property type="evidence" value="ECO:0007669"/>
    <property type="project" value="UniProtKB-KW"/>
</dbReference>
<dbReference type="SUPFAM" id="SSF47757">
    <property type="entry name" value="Chemotaxis receptor methyltransferase CheR, N-terminal domain"/>
    <property type="match status" value="1"/>
</dbReference>
<reference evidence="5 6" key="1">
    <citation type="submission" date="2019-07" db="EMBL/GenBank/DDBJ databases">
        <title>Genomic analysis of Lentibacillus sp. NKC851-2.</title>
        <authorList>
            <person name="Oh Y.J."/>
        </authorList>
    </citation>
    <scope>NUCLEOTIDE SEQUENCE [LARGE SCALE GENOMIC DNA]</scope>
    <source>
        <strain evidence="5 6">NKC851-2</strain>
    </source>
</reference>
<proteinExistence type="predicted"/>
<evidence type="ECO:0000256" key="1">
    <source>
        <dbReference type="ARBA" id="ARBA00022603"/>
    </source>
</evidence>
<dbReference type="Pfam" id="PF01739">
    <property type="entry name" value="CheR"/>
    <property type="match status" value="1"/>
</dbReference>
<comment type="caution">
    <text evidence="5">The sequence shown here is derived from an EMBL/GenBank/DDBJ whole genome shotgun (WGS) entry which is preliminary data.</text>
</comment>
<dbReference type="InterPro" id="IPR000780">
    <property type="entry name" value="CheR_MeTrfase"/>
</dbReference>
<dbReference type="PROSITE" id="PS50123">
    <property type="entry name" value="CHER"/>
    <property type="match status" value="1"/>
</dbReference>
<name>A0A549YL23_9BACI</name>
<dbReference type="EMBL" id="VJMZ01000001">
    <property type="protein sequence ID" value="TRM12573.1"/>
    <property type="molecule type" value="Genomic_DNA"/>
</dbReference>
<organism evidence="5 6">
    <name type="scientific">Lentibacillus cibarius</name>
    <dbReference type="NCBI Taxonomy" id="2583219"/>
    <lineage>
        <taxon>Bacteria</taxon>
        <taxon>Bacillati</taxon>
        <taxon>Bacillota</taxon>
        <taxon>Bacilli</taxon>
        <taxon>Bacillales</taxon>
        <taxon>Bacillaceae</taxon>
        <taxon>Lentibacillus</taxon>
    </lineage>
</organism>
<dbReference type="SUPFAM" id="SSF53335">
    <property type="entry name" value="S-adenosyl-L-methionine-dependent methyltransferases"/>
    <property type="match status" value="1"/>
</dbReference>
<feature type="domain" description="CheR-type methyltransferase" evidence="4">
    <location>
        <begin position="1"/>
        <end position="258"/>
    </location>
</feature>
<keyword evidence="6" id="KW-1185">Reference proteome</keyword>
<dbReference type="PANTHER" id="PTHR24422">
    <property type="entry name" value="CHEMOTAXIS PROTEIN METHYLTRANSFERASE"/>
    <property type="match status" value="1"/>
</dbReference>
<keyword evidence="3" id="KW-0949">S-adenosyl-L-methionine</keyword>